<dbReference type="Gene3D" id="3.30.420.10">
    <property type="entry name" value="Ribonuclease H-like superfamily/Ribonuclease H"/>
    <property type="match status" value="1"/>
</dbReference>
<dbReference type="InterPro" id="IPR029035">
    <property type="entry name" value="DHS-like_NAD/FAD-binding_dom"/>
</dbReference>
<dbReference type="RefSeq" id="WP_116764281.1">
    <property type="nucleotide sequence ID" value="NZ_QCZH01000021.1"/>
</dbReference>
<protein>
    <submittedName>
        <fullName evidence="1">Uncharacterized protein</fullName>
    </submittedName>
</protein>
<dbReference type="SUPFAM" id="SSF52467">
    <property type="entry name" value="DHS-like NAD/FAD-binding domain"/>
    <property type="match status" value="1"/>
</dbReference>
<name>A0A2U1JRF7_9FLAO</name>
<accession>A0A2U1JRF7</accession>
<dbReference type="Pfam" id="PF13289">
    <property type="entry name" value="SIR2_2"/>
    <property type="match status" value="1"/>
</dbReference>
<dbReference type="GO" id="GO:0003676">
    <property type="term" value="F:nucleic acid binding"/>
    <property type="evidence" value="ECO:0007669"/>
    <property type="project" value="InterPro"/>
</dbReference>
<sequence length="1041" mass="119751">MNQLQFDEFLRSVAISKNDTYTLLLGAGSSITSGIPSANDCIWDWKGTIYKSNNSSTNDWINNFRNPKVQNTIQSWLDNQGSYVERDSKEEYSFYAKKCFPIEKNRSQYFQKICSNIKPSIGYRTIPLLVKNGLLDSVWTTNLDDLVMNSCVLGGVQGIEITLDTVKRINQRTQNRNELPIIKLHGDFKYGDLKNTDEELQFQDETFRQKLIEYLGDKHLIVVGYSGRDTSLMNALKDAYSKKGGGMLFWCGYHNNNSQEVSDLIQHAKNNNRQAFYIPTDGFDSTMLNITKLVIEGNNNLKQELSSIQQSNNIVNETFTPFDLKLERVNKVLKSNFFPIKFPEEVFVFDAIFKEKPWEAVNNIALKRNDISAIPYENKIWTFGTLESIKEAFKDMLSGDIVRKPLTDTRIHHSGINSLMLSSICKILSSSEGLNTNYRDKIWSEESRIIANEKVYSAVTLSLEKIDKEFYLTLNPSFALEKDSVDKSIVQQIGIEFYKKIWNNSYNDYIKKWSKLLLTKDRYDFPINSASGFNFSIGKIPIFTNICDLNNKYSNTHNVPLKYIKLRGVQFKEASLLFSTKHGNNHTSDTHPMRGLITNKPFETSLNTFLDTTIKLGVIAPEQDSKILFEFLSKQNQEISKFSKKEDYIIDFKGFYNTYGLSLNIPEPTSSDWENISEPISDKFKENINEIKRNICDKITSLSATGNQKVIIIYIPQRWENFTSFHEDGESYDLHDYVKAFCVEKRVTSQFIREKTIKDLKQSCQINWWLSLSYFVKSFRTPWILSNTDKTTAFAGIGYSIDSKKEDKGHIILGCSHIYSSTGEGLKYKLSKISNDKIQWRHKKPHLGYDDAYEFGKSVINLFYESMNEIPKRVVIHKRTFFTDEEKKGILDSLHDNINIESVDLVEINFEDDIKYVSSKIKDGKTEIDGYSVSRGTCIQLNASEALLWAHGVIPSVNNPKFNFYPGGRYIPKPLKIIKHHGTGSLEQIANEILGLTKMNWNSLNMYSQLPATISSSNDIARIGKLIENKEKIEYDYRYFI</sequence>
<comment type="caution">
    <text evidence="1">The sequence shown here is derived from an EMBL/GenBank/DDBJ whole genome shotgun (WGS) entry which is preliminary data.</text>
</comment>
<dbReference type="Gene3D" id="3.40.50.2300">
    <property type="match status" value="1"/>
</dbReference>
<organism evidence="1 2">
    <name type="scientific">Flavobacterium laiguense</name>
    <dbReference type="NCBI Taxonomy" id="2169409"/>
    <lineage>
        <taxon>Bacteria</taxon>
        <taxon>Pseudomonadati</taxon>
        <taxon>Bacteroidota</taxon>
        <taxon>Flavobacteriia</taxon>
        <taxon>Flavobacteriales</taxon>
        <taxon>Flavobacteriaceae</taxon>
        <taxon>Flavobacterium</taxon>
    </lineage>
</organism>
<dbReference type="AlphaFoldDB" id="A0A2U1JRF7"/>
<dbReference type="Proteomes" id="UP000245618">
    <property type="component" value="Unassembled WGS sequence"/>
</dbReference>
<dbReference type="EMBL" id="QCZH01000021">
    <property type="protein sequence ID" value="PWA07539.1"/>
    <property type="molecule type" value="Genomic_DNA"/>
</dbReference>
<keyword evidence="2" id="KW-1185">Reference proteome</keyword>
<reference evidence="1 2" key="1">
    <citation type="submission" date="2018-04" db="EMBL/GenBank/DDBJ databases">
        <title>Flavobacterium sp. nov., isolated from glacier ice.</title>
        <authorList>
            <person name="Liu Q."/>
            <person name="Xin Y.-H."/>
        </authorList>
    </citation>
    <scope>NUCLEOTIDE SEQUENCE [LARGE SCALE GENOMIC DNA]</scope>
    <source>
        <strain evidence="1 2">LB2P30</strain>
    </source>
</reference>
<dbReference type="InterPro" id="IPR036397">
    <property type="entry name" value="RNaseH_sf"/>
</dbReference>
<dbReference type="CDD" id="cd04659">
    <property type="entry name" value="Piwi_piwi-like_ProArk"/>
    <property type="match status" value="1"/>
</dbReference>
<dbReference type="Gene3D" id="3.40.50.1220">
    <property type="entry name" value="TPP-binding domain"/>
    <property type="match status" value="1"/>
</dbReference>
<evidence type="ECO:0000313" key="1">
    <source>
        <dbReference type="EMBL" id="PWA07539.1"/>
    </source>
</evidence>
<dbReference type="OrthoDB" id="530017at2"/>
<proteinExistence type="predicted"/>
<dbReference type="SUPFAM" id="SSF53098">
    <property type="entry name" value="Ribonuclease H-like"/>
    <property type="match status" value="1"/>
</dbReference>
<gene>
    <name evidence="1" type="ORF">DB891_14390</name>
</gene>
<evidence type="ECO:0000313" key="2">
    <source>
        <dbReference type="Proteomes" id="UP000245618"/>
    </source>
</evidence>
<dbReference type="InterPro" id="IPR012337">
    <property type="entry name" value="RNaseH-like_sf"/>
</dbReference>